<comment type="caution">
    <text evidence="5">The sequence shown here is derived from an EMBL/GenBank/DDBJ whole genome shotgun (WGS) entry which is preliminary data.</text>
</comment>
<dbReference type="SUPFAM" id="SSF51430">
    <property type="entry name" value="NAD(P)-linked oxidoreductase"/>
    <property type="match status" value="1"/>
</dbReference>
<evidence type="ECO:0000256" key="1">
    <source>
        <dbReference type="ARBA" id="ARBA00022723"/>
    </source>
</evidence>
<gene>
    <name evidence="5" type="ORF">GH808_06090</name>
</gene>
<protein>
    <submittedName>
        <fullName evidence="5">Aldo/keto reductase</fullName>
    </submittedName>
</protein>
<accession>A0ABR6WTW1</accession>
<dbReference type="Gene3D" id="3.20.20.100">
    <property type="entry name" value="NADP-dependent oxidoreductase domain"/>
    <property type="match status" value="1"/>
</dbReference>
<keyword evidence="1" id="KW-0479">Metal-binding</keyword>
<dbReference type="InterPro" id="IPR053135">
    <property type="entry name" value="AKR2_Oxidoreductase"/>
</dbReference>
<evidence type="ECO:0000256" key="3">
    <source>
        <dbReference type="ARBA" id="ARBA00023014"/>
    </source>
</evidence>
<evidence type="ECO:0000313" key="5">
    <source>
        <dbReference type="EMBL" id="MBC3804006.1"/>
    </source>
</evidence>
<keyword evidence="6" id="KW-1185">Reference proteome</keyword>
<dbReference type="SUPFAM" id="SSF46548">
    <property type="entry name" value="alpha-helical ferredoxin"/>
    <property type="match status" value="1"/>
</dbReference>
<dbReference type="PROSITE" id="PS00198">
    <property type="entry name" value="4FE4S_FER_1"/>
    <property type="match status" value="1"/>
</dbReference>
<dbReference type="PANTHER" id="PTHR43312:SF1">
    <property type="entry name" value="NADP-DEPENDENT OXIDOREDUCTASE DOMAIN-CONTAINING PROTEIN"/>
    <property type="match status" value="1"/>
</dbReference>
<organism evidence="5 6">
    <name type="scientific">Acetobacterium fimetarium</name>
    <dbReference type="NCBI Taxonomy" id="52691"/>
    <lineage>
        <taxon>Bacteria</taxon>
        <taxon>Bacillati</taxon>
        <taxon>Bacillota</taxon>
        <taxon>Clostridia</taxon>
        <taxon>Eubacteriales</taxon>
        <taxon>Eubacteriaceae</taxon>
        <taxon>Acetobacterium</taxon>
    </lineage>
</organism>
<dbReference type="RefSeq" id="WP_186841893.1">
    <property type="nucleotide sequence ID" value="NZ_WJBC01000006.1"/>
</dbReference>
<sequence>MDQVILGKTKIKVNKNGFGALPIQRIEKKDAVYLLQKAFYNGMNYFDTARWYTDSEEKLGAAFSWIREKIIISTKTGAQTADVFWQELETSLTNLKTDYIDIYQFHNPSFCPKPGDESGLYDAMLEAKKQGKIRFIGITNHRQTVARKAIDSGLYDTLQFPFCYLASEEDLQIVNDAKANDMGFIAMKALSGGLITDSQAAYAYLRQFDHVAPIWGIQRENELDEFLSYQENPPMLTDAMEAKIAGDRKELAGNFCRGCGYCMPCPQGIEINNCARMSLLLRRSPSASLLSAEGQAKMKKIEDCIHCDQCKEKCPYGLDTPELLRKNYEDYKTFL</sequence>
<dbReference type="PANTHER" id="PTHR43312">
    <property type="entry name" value="D-THREO-ALDOSE 1-DEHYDROGENASE"/>
    <property type="match status" value="1"/>
</dbReference>
<dbReference type="PRINTS" id="PR00069">
    <property type="entry name" value="ALDKETRDTASE"/>
</dbReference>
<dbReference type="EMBL" id="WJBC01000006">
    <property type="protein sequence ID" value="MBC3804006.1"/>
    <property type="molecule type" value="Genomic_DNA"/>
</dbReference>
<dbReference type="Pfam" id="PF13534">
    <property type="entry name" value="Fer4_17"/>
    <property type="match status" value="1"/>
</dbReference>
<dbReference type="InterPro" id="IPR020471">
    <property type="entry name" value="AKR"/>
</dbReference>
<feature type="domain" description="4Fe-4S ferredoxin-type" evidence="4">
    <location>
        <begin position="294"/>
        <end position="326"/>
    </location>
</feature>
<dbReference type="InterPro" id="IPR017896">
    <property type="entry name" value="4Fe4S_Fe-S-bd"/>
</dbReference>
<dbReference type="PROSITE" id="PS51379">
    <property type="entry name" value="4FE4S_FER_2"/>
    <property type="match status" value="1"/>
</dbReference>
<dbReference type="InterPro" id="IPR036812">
    <property type="entry name" value="NAD(P)_OxRdtase_dom_sf"/>
</dbReference>
<dbReference type="Pfam" id="PF00248">
    <property type="entry name" value="Aldo_ket_red"/>
    <property type="match status" value="1"/>
</dbReference>
<dbReference type="InterPro" id="IPR023210">
    <property type="entry name" value="NADP_OxRdtase_dom"/>
</dbReference>
<dbReference type="Proteomes" id="UP000603234">
    <property type="component" value="Unassembled WGS sequence"/>
</dbReference>
<evidence type="ECO:0000313" key="6">
    <source>
        <dbReference type="Proteomes" id="UP000603234"/>
    </source>
</evidence>
<keyword evidence="2" id="KW-0408">Iron</keyword>
<name>A0ABR6WTW1_9FIRM</name>
<dbReference type="InterPro" id="IPR017900">
    <property type="entry name" value="4Fe4S_Fe_S_CS"/>
</dbReference>
<dbReference type="CDD" id="cd19100">
    <property type="entry name" value="AKR_unchar"/>
    <property type="match status" value="1"/>
</dbReference>
<proteinExistence type="predicted"/>
<evidence type="ECO:0000256" key="2">
    <source>
        <dbReference type="ARBA" id="ARBA00023004"/>
    </source>
</evidence>
<keyword evidence="3" id="KW-0411">Iron-sulfur</keyword>
<evidence type="ECO:0000259" key="4">
    <source>
        <dbReference type="PROSITE" id="PS51379"/>
    </source>
</evidence>
<reference evidence="5 6" key="1">
    <citation type="journal article" date="2020" name="mSystems">
        <title>Defining Genomic and Predicted Metabolic Features of the Acetobacterium Genus.</title>
        <authorList>
            <person name="Ross D.E."/>
            <person name="Marshall C.W."/>
            <person name="Gulliver D."/>
            <person name="May H.D."/>
            <person name="Norman R.S."/>
        </authorList>
    </citation>
    <scope>NUCLEOTIDE SEQUENCE [LARGE SCALE GENOMIC DNA]</scope>
    <source>
        <strain evidence="5 6">DSM 8238</strain>
    </source>
</reference>